<keyword evidence="2" id="KW-1185">Reference proteome</keyword>
<dbReference type="Proteomes" id="UP001153365">
    <property type="component" value="Unassembled WGS sequence"/>
</dbReference>
<gene>
    <name evidence="1" type="ORF">PPACK8108_LOCUS24200</name>
</gene>
<dbReference type="EMBL" id="CALTRL010006047">
    <property type="protein sequence ID" value="CAH7689128.1"/>
    <property type="molecule type" value="Genomic_DNA"/>
</dbReference>
<name>A0AAV0BP96_PHAPC</name>
<protein>
    <recommendedName>
        <fullName evidence="3">Reverse transcriptase domain-containing protein</fullName>
    </recommendedName>
</protein>
<proteinExistence type="predicted"/>
<organism evidence="1 2">
    <name type="scientific">Phakopsora pachyrhizi</name>
    <name type="common">Asian soybean rust disease fungus</name>
    <dbReference type="NCBI Taxonomy" id="170000"/>
    <lineage>
        <taxon>Eukaryota</taxon>
        <taxon>Fungi</taxon>
        <taxon>Dikarya</taxon>
        <taxon>Basidiomycota</taxon>
        <taxon>Pucciniomycotina</taxon>
        <taxon>Pucciniomycetes</taxon>
        <taxon>Pucciniales</taxon>
        <taxon>Phakopsoraceae</taxon>
        <taxon>Phakopsora</taxon>
    </lineage>
</organism>
<evidence type="ECO:0008006" key="3">
    <source>
        <dbReference type="Google" id="ProtNLM"/>
    </source>
</evidence>
<sequence length="406" mass="46276">MENTTEGMYVPNMPNLIKGLLFADDTNYLADSPEKIQNICSRLELYCQKWYFAIGHSKFNVEEYHPDTRPSSDRSYSLQNGIIHTFNTYKYLGCMIHNMVDPQDPYPIERDHAKSLASKVDKKMHISLPILANPSIHLLVKTRTIQTYIAAAGLYGSEWIGRNQKRTRLIQSAIDKCCRIAYGHSSTSLNLSSLLMMCELGITPVSIHSTKQHYCLWNKGEDNKTTLQELILHPYVDTSKGTWLSNTVTSFNKDNYAAQKHLESNNQSIIWISQMRDLKWTLHPKALKPIGDNNSISQLNSSHAHQYLLPENSSLSKLARWHNGYGHIAHRYPNHHGTHGYIPLAKFLHRCVPLYKKCLYHTCCKDTTTPSPHATIIPLIDPKAWESFDTARPDGMPSFIEDPNPG</sequence>
<evidence type="ECO:0000313" key="1">
    <source>
        <dbReference type="EMBL" id="CAH7689128.1"/>
    </source>
</evidence>
<reference evidence="1" key="1">
    <citation type="submission" date="2022-06" db="EMBL/GenBank/DDBJ databases">
        <authorList>
            <consortium name="SYNGENTA / RWTH Aachen University"/>
        </authorList>
    </citation>
    <scope>NUCLEOTIDE SEQUENCE</scope>
</reference>
<dbReference type="AlphaFoldDB" id="A0AAV0BP96"/>
<comment type="caution">
    <text evidence="1">The sequence shown here is derived from an EMBL/GenBank/DDBJ whole genome shotgun (WGS) entry which is preliminary data.</text>
</comment>
<evidence type="ECO:0000313" key="2">
    <source>
        <dbReference type="Proteomes" id="UP001153365"/>
    </source>
</evidence>
<accession>A0AAV0BP96</accession>